<name>A0A4U5NWL5_STECR</name>
<proteinExistence type="predicted"/>
<gene>
    <name evidence="1" type="ORF">L596_011994</name>
</gene>
<sequence length="106" mass="11890">MSYLNRILPTQHGPRKRAQIQINDRAHFWGSGVFEGADHDSGVRMARNGFRTAQYGKVRIRQKGEFYQSLSGPDATILIETQSLTVKSDLDLHFFLSAKSSFCAAS</sequence>
<dbReference type="AlphaFoldDB" id="A0A4U5NWL5"/>
<evidence type="ECO:0000313" key="1">
    <source>
        <dbReference type="EMBL" id="TKR87624.1"/>
    </source>
</evidence>
<dbReference type="EMBL" id="AZBU02000003">
    <property type="protein sequence ID" value="TKR87624.1"/>
    <property type="molecule type" value="Genomic_DNA"/>
</dbReference>
<reference evidence="1 2" key="1">
    <citation type="journal article" date="2015" name="Genome Biol.">
        <title>Comparative genomics of Steinernema reveals deeply conserved gene regulatory networks.</title>
        <authorList>
            <person name="Dillman A.R."/>
            <person name="Macchietto M."/>
            <person name="Porter C.F."/>
            <person name="Rogers A."/>
            <person name="Williams B."/>
            <person name="Antoshechkin I."/>
            <person name="Lee M.M."/>
            <person name="Goodwin Z."/>
            <person name="Lu X."/>
            <person name="Lewis E.E."/>
            <person name="Goodrich-Blair H."/>
            <person name="Stock S.P."/>
            <person name="Adams B.J."/>
            <person name="Sternberg P.W."/>
            <person name="Mortazavi A."/>
        </authorList>
    </citation>
    <scope>NUCLEOTIDE SEQUENCE [LARGE SCALE GENOMIC DNA]</scope>
    <source>
        <strain evidence="1 2">ALL</strain>
    </source>
</reference>
<evidence type="ECO:0000313" key="2">
    <source>
        <dbReference type="Proteomes" id="UP000298663"/>
    </source>
</evidence>
<comment type="caution">
    <text evidence="1">The sequence shown here is derived from an EMBL/GenBank/DDBJ whole genome shotgun (WGS) entry which is preliminary data.</text>
</comment>
<reference evidence="1 2" key="2">
    <citation type="journal article" date="2019" name="G3 (Bethesda)">
        <title>Hybrid Assembly of the Genome of the Entomopathogenic Nematode Steinernema carpocapsae Identifies the X-Chromosome.</title>
        <authorList>
            <person name="Serra L."/>
            <person name="Macchietto M."/>
            <person name="Macias-Munoz A."/>
            <person name="McGill C.J."/>
            <person name="Rodriguez I.M."/>
            <person name="Rodriguez B."/>
            <person name="Murad R."/>
            <person name="Mortazavi A."/>
        </authorList>
    </citation>
    <scope>NUCLEOTIDE SEQUENCE [LARGE SCALE GENOMIC DNA]</scope>
    <source>
        <strain evidence="1 2">ALL</strain>
    </source>
</reference>
<dbReference type="Proteomes" id="UP000298663">
    <property type="component" value="Unassembled WGS sequence"/>
</dbReference>
<keyword evidence="2" id="KW-1185">Reference proteome</keyword>
<accession>A0A4U5NWL5</accession>
<protein>
    <submittedName>
        <fullName evidence="1">Uncharacterized protein</fullName>
    </submittedName>
</protein>
<organism evidence="1 2">
    <name type="scientific">Steinernema carpocapsae</name>
    <name type="common">Entomopathogenic nematode</name>
    <dbReference type="NCBI Taxonomy" id="34508"/>
    <lineage>
        <taxon>Eukaryota</taxon>
        <taxon>Metazoa</taxon>
        <taxon>Ecdysozoa</taxon>
        <taxon>Nematoda</taxon>
        <taxon>Chromadorea</taxon>
        <taxon>Rhabditida</taxon>
        <taxon>Tylenchina</taxon>
        <taxon>Panagrolaimomorpha</taxon>
        <taxon>Strongyloidoidea</taxon>
        <taxon>Steinernematidae</taxon>
        <taxon>Steinernema</taxon>
    </lineage>
</organism>